<proteinExistence type="predicted"/>
<evidence type="ECO:0000313" key="3">
    <source>
        <dbReference type="Proteomes" id="UP000041254"/>
    </source>
</evidence>
<evidence type="ECO:0000313" key="2">
    <source>
        <dbReference type="EMBL" id="CEL96796.1"/>
    </source>
</evidence>
<protein>
    <submittedName>
        <fullName evidence="2">Uncharacterized protein</fullName>
    </submittedName>
</protein>
<sequence>MDVNQFVANARSVKDSLVLLLDQDPATVAAQLGSIAPLLSTLTTRLQQGGPTLTSAVVVDAPTSTTEAAAATGAAHTEPRAPVNTGGPSFRRIHTTGNPPPVNVNQGPARRRLSRDELANVFGHLQPWELTRHRRPPRHDPRPSVGSQLHQTGHRLQ</sequence>
<feature type="region of interest" description="Disordered" evidence="1">
    <location>
        <begin position="128"/>
        <end position="157"/>
    </location>
</feature>
<feature type="region of interest" description="Disordered" evidence="1">
    <location>
        <begin position="70"/>
        <end position="109"/>
    </location>
</feature>
<dbReference type="InParanoid" id="A0A0G4EK60"/>
<keyword evidence="3" id="KW-1185">Reference proteome</keyword>
<dbReference type="AlphaFoldDB" id="A0A0G4EK60"/>
<dbReference type="EMBL" id="CDMY01000246">
    <property type="protein sequence ID" value="CEL96796.1"/>
    <property type="molecule type" value="Genomic_DNA"/>
</dbReference>
<organism evidence="2 3">
    <name type="scientific">Vitrella brassicaformis (strain CCMP3155)</name>
    <dbReference type="NCBI Taxonomy" id="1169540"/>
    <lineage>
        <taxon>Eukaryota</taxon>
        <taxon>Sar</taxon>
        <taxon>Alveolata</taxon>
        <taxon>Colpodellida</taxon>
        <taxon>Vitrellaceae</taxon>
        <taxon>Vitrella</taxon>
    </lineage>
</organism>
<dbReference type="PhylomeDB" id="A0A0G4EK60"/>
<dbReference type="Proteomes" id="UP000041254">
    <property type="component" value="Unassembled WGS sequence"/>
</dbReference>
<reference evidence="2 3" key="1">
    <citation type="submission" date="2014-11" db="EMBL/GenBank/DDBJ databases">
        <authorList>
            <person name="Zhu J."/>
            <person name="Qi W."/>
            <person name="Song R."/>
        </authorList>
    </citation>
    <scope>NUCLEOTIDE SEQUENCE [LARGE SCALE GENOMIC DNA]</scope>
</reference>
<dbReference type="VEuPathDB" id="CryptoDB:Vbra_20414"/>
<evidence type="ECO:0000256" key="1">
    <source>
        <dbReference type="SAM" id="MobiDB-lite"/>
    </source>
</evidence>
<accession>A0A0G4EK60</accession>
<gene>
    <name evidence="2" type="ORF">Vbra_20414</name>
</gene>
<name>A0A0G4EK60_VITBC</name>